<dbReference type="SMART" id="SM00986">
    <property type="entry name" value="UDG"/>
    <property type="match status" value="1"/>
</dbReference>
<dbReference type="SMART" id="SM00987">
    <property type="entry name" value="UreE_C"/>
    <property type="match status" value="1"/>
</dbReference>
<evidence type="ECO:0000259" key="1">
    <source>
        <dbReference type="SMART" id="SM00986"/>
    </source>
</evidence>
<dbReference type="Gene3D" id="3.40.470.10">
    <property type="entry name" value="Uracil-DNA glycosylase-like domain"/>
    <property type="match status" value="1"/>
</dbReference>
<evidence type="ECO:0000313" key="3">
    <source>
        <dbReference type="Proteomes" id="UP000238071"/>
    </source>
</evidence>
<dbReference type="RefSeq" id="WP_104423686.1">
    <property type="nucleotide sequence ID" value="NZ_PTIY01000006.1"/>
</dbReference>
<dbReference type="InterPro" id="IPR026353">
    <property type="entry name" value="Hypoxan-DNA_Glyclase"/>
</dbReference>
<accession>A0A2S6H2V1</accession>
<sequence>MTKPLLFCFEPVADCNAEILILGSMPGQESLAAGQYYANRRNAFWKIMAELLEFDPGCSYEARLHELKTARIALWDVLKSCTRIGSLDASIDNSSITANNFQSFFAAHNRIRAVFFNGAKAESAYRQYVLPTISNVPLSYMRLPSTSPAHASLSYEQKLQAWRAALSPAEISLS</sequence>
<dbReference type="InterPro" id="IPR036895">
    <property type="entry name" value="Uracil-DNA_glycosylase-like_sf"/>
</dbReference>
<keyword evidence="3" id="KW-1185">Reference proteome</keyword>
<dbReference type="AlphaFoldDB" id="A0A2S6H2V1"/>
<organism evidence="2 3">
    <name type="scientific">Methylobacter tundripaludum</name>
    <dbReference type="NCBI Taxonomy" id="173365"/>
    <lineage>
        <taxon>Bacteria</taxon>
        <taxon>Pseudomonadati</taxon>
        <taxon>Pseudomonadota</taxon>
        <taxon>Gammaproteobacteria</taxon>
        <taxon>Methylococcales</taxon>
        <taxon>Methylococcaceae</taxon>
        <taxon>Methylobacter</taxon>
    </lineage>
</organism>
<gene>
    <name evidence="2" type="ORF">B0F88_106160</name>
</gene>
<protein>
    <submittedName>
        <fullName evidence="2">G/U mismatch-specific uracil-DNA glycosylase</fullName>
    </submittedName>
</protein>
<evidence type="ECO:0000313" key="2">
    <source>
        <dbReference type="EMBL" id="PPK71808.1"/>
    </source>
</evidence>
<dbReference type="InterPro" id="IPR005122">
    <property type="entry name" value="Uracil-DNA_glycosylase-like"/>
</dbReference>
<dbReference type="CDD" id="cd10032">
    <property type="entry name" value="UDG-F6_HDG"/>
    <property type="match status" value="1"/>
</dbReference>
<dbReference type="Pfam" id="PF03167">
    <property type="entry name" value="UDG"/>
    <property type="match status" value="1"/>
</dbReference>
<dbReference type="NCBIfam" id="TIGR04274">
    <property type="entry name" value="hypoxanDNAglyco"/>
    <property type="match status" value="1"/>
</dbReference>
<name>A0A2S6H2V1_9GAMM</name>
<feature type="domain" description="Uracil-DNA glycosylase-like" evidence="1">
    <location>
        <begin position="10"/>
        <end position="166"/>
    </location>
</feature>
<comment type="caution">
    <text evidence="2">The sequence shown here is derived from an EMBL/GenBank/DDBJ whole genome shotgun (WGS) entry which is preliminary data.</text>
</comment>
<reference evidence="2 3" key="1">
    <citation type="submission" date="2018-02" db="EMBL/GenBank/DDBJ databases">
        <title>Subsurface microbial communities from deep shales in Ohio and West Virginia, USA.</title>
        <authorList>
            <person name="Wrighton K."/>
        </authorList>
    </citation>
    <scope>NUCLEOTIDE SEQUENCE [LARGE SCALE GENOMIC DNA]</scope>
    <source>
        <strain evidence="2 3">OWC-G53F</strain>
    </source>
</reference>
<dbReference type="OrthoDB" id="9799921at2"/>
<dbReference type="Proteomes" id="UP000238071">
    <property type="component" value="Unassembled WGS sequence"/>
</dbReference>
<dbReference type="EMBL" id="PTIY01000006">
    <property type="protein sequence ID" value="PPK71808.1"/>
    <property type="molecule type" value="Genomic_DNA"/>
</dbReference>
<proteinExistence type="predicted"/>
<dbReference type="SUPFAM" id="SSF52141">
    <property type="entry name" value="Uracil-DNA glycosylase-like"/>
    <property type="match status" value="1"/>
</dbReference>